<dbReference type="GO" id="GO:0016987">
    <property type="term" value="F:sigma factor activity"/>
    <property type="evidence" value="ECO:0007669"/>
    <property type="project" value="UniProtKB-KW"/>
</dbReference>
<evidence type="ECO:0000256" key="1">
    <source>
        <dbReference type="SAM" id="MobiDB-lite"/>
    </source>
</evidence>
<dbReference type="Proteomes" id="UP000199406">
    <property type="component" value="Unassembled WGS sequence"/>
</dbReference>
<evidence type="ECO:0000313" key="2">
    <source>
        <dbReference type="EMBL" id="SDF49696.1"/>
    </source>
</evidence>
<dbReference type="RefSeq" id="WP_091766454.1">
    <property type="nucleotide sequence ID" value="NZ_FNBT01000004.1"/>
</dbReference>
<dbReference type="OrthoDB" id="3579809at2"/>
<name>A0A1G7LJY3_9ACTN</name>
<dbReference type="SUPFAM" id="SSF88659">
    <property type="entry name" value="Sigma3 and sigma4 domains of RNA polymerase sigma factors"/>
    <property type="match status" value="1"/>
</dbReference>
<feature type="region of interest" description="Disordered" evidence="1">
    <location>
        <begin position="59"/>
        <end position="82"/>
    </location>
</feature>
<evidence type="ECO:0000313" key="3">
    <source>
        <dbReference type="Proteomes" id="UP000199406"/>
    </source>
</evidence>
<dbReference type="EMBL" id="FNBT01000004">
    <property type="protein sequence ID" value="SDF49696.1"/>
    <property type="molecule type" value="Genomic_DNA"/>
</dbReference>
<dbReference type="Gene3D" id="1.10.10.10">
    <property type="entry name" value="Winged helix-like DNA-binding domain superfamily/Winged helix DNA-binding domain"/>
    <property type="match status" value="1"/>
</dbReference>
<gene>
    <name evidence="2" type="ORF">SAMN05660662_2360</name>
</gene>
<sequence length="82" mass="9050">MADTAQVASAASSKDPAVGLAAVRSMRVLVERLEELQVGNARNQGWTWEQIAERLGVSRQAVHKKHSRGRSSTSRAPLRRRD</sequence>
<proteinExistence type="predicted"/>
<keyword evidence="3" id="KW-1185">Reference proteome</keyword>
<dbReference type="STRING" id="1550231.SAMN05660662_2360"/>
<reference evidence="3" key="1">
    <citation type="submission" date="2016-10" db="EMBL/GenBank/DDBJ databases">
        <authorList>
            <person name="Varghese N."/>
            <person name="Submissions S."/>
        </authorList>
    </citation>
    <scope>NUCLEOTIDE SEQUENCE [LARGE SCALE GENOMIC DNA]</scope>
    <source>
        <strain evidence="3">DSM 44268</strain>
    </source>
</reference>
<dbReference type="InterPro" id="IPR036388">
    <property type="entry name" value="WH-like_DNA-bd_sf"/>
</dbReference>
<dbReference type="AlphaFoldDB" id="A0A1G7LJY3"/>
<dbReference type="InterPro" id="IPR013324">
    <property type="entry name" value="RNA_pol_sigma_r3/r4-like"/>
</dbReference>
<keyword evidence="2" id="KW-0371">Homeobox</keyword>
<dbReference type="Pfam" id="PF13384">
    <property type="entry name" value="HTH_23"/>
    <property type="match status" value="1"/>
</dbReference>
<accession>A0A1G7LJY3</accession>
<keyword evidence="2" id="KW-0238">DNA-binding</keyword>
<protein>
    <submittedName>
        <fullName evidence="2">Homeodomain-like domain-containing protein</fullName>
    </submittedName>
</protein>
<dbReference type="GO" id="GO:0006352">
    <property type="term" value="P:DNA-templated transcription initiation"/>
    <property type="evidence" value="ECO:0007669"/>
    <property type="project" value="InterPro"/>
</dbReference>
<organism evidence="2 3">
    <name type="scientific">Blastococcus aurantiacus</name>
    <dbReference type="NCBI Taxonomy" id="1550231"/>
    <lineage>
        <taxon>Bacteria</taxon>
        <taxon>Bacillati</taxon>
        <taxon>Actinomycetota</taxon>
        <taxon>Actinomycetes</taxon>
        <taxon>Geodermatophilales</taxon>
        <taxon>Geodermatophilaceae</taxon>
        <taxon>Blastococcus</taxon>
    </lineage>
</organism>
<dbReference type="GO" id="GO:0003677">
    <property type="term" value="F:DNA binding"/>
    <property type="evidence" value="ECO:0007669"/>
    <property type="project" value="UniProtKB-KW"/>
</dbReference>